<comment type="caution">
    <text evidence="2">The sequence shown here is derived from an EMBL/GenBank/DDBJ whole genome shotgun (WGS) entry which is preliminary data.</text>
</comment>
<feature type="compositionally biased region" description="Basic residues" evidence="1">
    <location>
        <begin position="1"/>
        <end position="11"/>
    </location>
</feature>
<dbReference type="EMBL" id="UGMS01000001">
    <property type="protein sequence ID" value="STV71164.1"/>
    <property type="molecule type" value="Genomic_DNA"/>
</dbReference>
<proteinExistence type="predicted"/>
<dbReference type="AlphaFoldDB" id="A0A7H4MYN3"/>
<evidence type="ECO:0000313" key="2">
    <source>
        <dbReference type="EMBL" id="STV71164.1"/>
    </source>
</evidence>
<evidence type="ECO:0000313" key="3">
    <source>
        <dbReference type="Proteomes" id="UP000254863"/>
    </source>
</evidence>
<dbReference type="Proteomes" id="UP000254863">
    <property type="component" value="Unassembled WGS sequence"/>
</dbReference>
<evidence type="ECO:0000256" key="1">
    <source>
        <dbReference type="SAM" id="MobiDB-lite"/>
    </source>
</evidence>
<accession>A0A7H4MYN3</accession>
<organism evidence="2 3">
    <name type="scientific">Klebsiella michiganensis</name>
    <dbReference type="NCBI Taxonomy" id="1134687"/>
    <lineage>
        <taxon>Bacteria</taxon>
        <taxon>Pseudomonadati</taxon>
        <taxon>Pseudomonadota</taxon>
        <taxon>Gammaproteobacteria</taxon>
        <taxon>Enterobacterales</taxon>
        <taxon>Enterobacteriaceae</taxon>
        <taxon>Klebsiella/Raoultella group</taxon>
        <taxon>Klebsiella</taxon>
    </lineage>
</organism>
<feature type="region of interest" description="Disordered" evidence="1">
    <location>
        <begin position="1"/>
        <end position="29"/>
    </location>
</feature>
<protein>
    <submittedName>
        <fullName evidence="2">Uncharacterized protein</fullName>
    </submittedName>
</protein>
<gene>
    <name evidence="2" type="ORF">NCTC11685_00096</name>
</gene>
<reference evidence="2 3" key="1">
    <citation type="submission" date="2018-06" db="EMBL/GenBank/DDBJ databases">
        <authorList>
            <consortium name="Pathogen Informatics"/>
            <person name="Doyle S."/>
        </authorList>
    </citation>
    <scope>NUCLEOTIDE SEQUENCE [LARGE SCALE GENOMIC DNA]</scope>
    <source>
        <strain evidence="2 3">NCTC11685</strain>
    </source>
</reference>
<sequence length="94" mass="10603">MSKRKPIKRGKGPQTQNHSAGRGSVITFGAPEPILTTGTEYYNIQYDLQADHWRLPIDRLALAQLPNLNSQHGGGDVCATKYDLRRLQRRRSDT</sequence>
<name>A0A7H4MYN3_9ENTR</name>